<dbReference type="PANTHER" id="PTHR30006">
    <property type="entry name" value="THIAMINE-BINDING PERIPLASMIC PROTEIN-RELATED"/>
    <property type="match status" value="1"/>
</dbReference>
<accession>A0A0Q9Y879</accession>
<sequence length="375" mass="41520">MLFIVALFGCANAYGESEESAGSENNGVSFDSYETTEDLYELAKAEGEVVIYSATSAAEQVGVAFEEEYPGVKAVVTKVSDPEIYEKIQREHDSGVHNADIILGKGTNGSWSNDLLKNGYISEYKPEEIMKHIDEPYKSYEGLGFISEAITIIHNTDHHTEAPIDNWWDLTTEKWKSKVLLKDPLSAPDIQGVFMTMVKHADEMEKAYEEKFGEPLELNGTENAGYEFIKRLLDNDAILMSSMGDTVDAVAESGADHSVVAIASTVKLRDVVQKDAALGINPELQPKLSVPGTSRVFVTSNVENIAATKLFIRYMAGGEDGQGKGFLHHLTTQEHLLYEMILSKTLPSRPYQSSIYGKRMNNIITSMQTKCITFF</sequence>
<dbReference type="Gene3D" id="3.40.190.10">
    <property type="entry name" value="Periplasmic binding protein-like II"/>
    <property type="match status" value="1"/>
</dbReference>
<evidence type="ECO:0000313" key="3">
    <source>
        <dbReference type="Proteomes" id="UP000053881"/>
    </source>
</evidence>
<dbReference type="EMBL" id="LGPB01000014">
    <property type="protein sequence ID" value="KRG17023.1"/>
    <property type="molecule type" value="Genomic_DNA"/>
</dbReference>
<comment type="caution">
    <text evidence="2">The sequence shown here is derived from an EMBL/GenBank/DDBJ whole genome shotgun (WGS) entry which is preliminary data.</text>
</comment>
<proteinExistence type="predicted"/>
<dbReference type="Pfam" id="PF13531">
    <property type="entry name" value="SBP_bac_11"/>
    <property type="match status" value="1"/>
</dbReference>
<evidence type="ECO:0000313" key="2">
    <source>
        <dbReference type="EMBL" id="KRG17023.1"/>
    </source>
</evidence>
<dbReference type="PANTHER" id="PTHR30006:SF2">
    <property type="entry name" value="ABC TRANSPORTER SUBSTRATE-BINDING PROTEIN"/>
    <property type="match status" value="1"/>
</dbReference>
<gene>
    <name evidence="2" type="ORF">ACA29_01340</name>
</gene>
<keyword evidence="1" id="KW-0732">Signal</keyword>
<organism evidence="2 3">
    <name type="scientific">Lederbergia galactosidilytica</name>
    <dbReference type="NCBI Taxonomy" id="217031"/>
    <lineage>
        <taxon>Bacteria</taxon>
        <taxon>Bacillati</taxon>
        <taxon>Bacillota</taxon>
        <taxon>Bacilli</taxon>
        <taxon>Bacillales</taxon>
        <taxon>Bacillaceae</taxon>
        <taxon>Lederbergia</taxon>
    </lineage>
</organism>
<dbReference type="SUPFAM" id="SSF53850">
    <property type="entry name" value="Periplasmic binding protein-like II"/>
    <property type="match status" value="1"/>
</dbReference>
<reference evidence="2 3" key="1">
    <citation type="submission" date="2015-06" db="EMBL/GenBank/DDBJ databases">
        <title>Genome sequencing project of Bacillus galactosidilyticus PL133.</title>
        <authorList>
            <person name="Gaiero J."/>
            <person name="Nicol R."/>
            <person name="Habash M."/>
        </authorList>
    </citation>
    <scope>NUCLEOTIDE SEQUENCE [LARGE SCALE GENOMIC DNA]</scope>
    <source>
        <strain evidence="2 3">PL133</strain>
    </source>
</reference>
<name>A0A0Q9Y879_9BACI</name>
<dbReference type="PATRIC" id="fig|217031.4.peg.468"/>
<dbReference type="Proteomes" id="UP000053881">
    <property type="component" value="Unassembled WGS sequence"/>
</dbReference>
<protein>
    <submittedName>
        <fullName evidence="2">Uncharacterized protein</fullName>
    </submittedName>
</protein>
<dbReference type="AlphaFoldDB" id="A0A0Q9Y879"/>
<evidence type="ECO:0000256" key="1">
    <source>
        <dbReference type="ARBA" id="ARBA00022729"/>
    </source>
</evidence>